<protein>
    <submittedName>
        <fullName evidence="2">Uncharacterized protein</fullName>
    </submittedName>
</protein>
<keyword evidence="3" id="KW-1185">Reference proteome</keyword>
<evidence type="ECO:0000313" key="3">
    <source>
        <dbReference type="Proteomes" id="UP000823775"/>
    </source>
</evidence>
<sequence length="57" mass="6167">ELSKSKQCSIGESPDMPGETPAELQFQARGYRPLQMPCVSPALRGSGVINRWCGTNS</sequence>
<name>A0ABS8URD0_DATST</name>
<accession>A0ABS8URD0</accession>
<feature type="non-terminal residue" evidence="2">
    <location>
        <position position="1"/>
    </location>
</feature>
<comment type="caution">
    <text evidence="2">The sequence shown here is derived from an EMBL/GenBank/DDBJ whole genome shotgun (WGS) entry which is preliminary data.</text>
</comment>
<dbReference type="EMBL" id="JACEIK010002357">
    <property type="protein sequence ID" value="MCD9560652.1"/>
    <property type="molecule type" value="Genomic_DNA"/>
</dbReference>
<feature type="compositionally biased region" description="Polar residues" evidence="1">
    <location>
        <begin position="1"/>
        <end position="10"/>
    </location>
</feature>
<gene>
    <name evidence="2" type="ORF">HAX54_019381</name>
</gene>
<feature type="region of interest" description="Disordered" evidence="1">
    <location>
        <begin position="1"/>
        <end position="21"/>
    </location>
</feature>
<organism evidence="2 3">
    <name type="scientific">Datura stramonium</name>
    <name type="common">Jimsonweed</name>
    <name type="synonym">Common thornapple</name>
    <dbReference type="NCBI Taxonomy" id="4076"/>
    <lineage>
        <taxon>Eukaryota</taxon>
        <taxon>Viridiplantae</taxon>
        <taxon>Streptophyta</taxon>
        <taxon>Embryophyta</taxon>
        <taxon>Tracheophyta</taxon>
        <taxon>Spermatophyta</taxon>
        <taxon>Magnoliopsida</taxon>
        <taxon>eudicotyledons</taxon>
        <taxon>Gunneridae</taxon>
        <taxon>Pentapetalae</taxon>
        <taxon>asterids</taxon>
        <taxon>lamiids</taxon>
        <taxon>Solanales</taxon>
        <taxon>Solanaceae</taxon>
        <taxon>Solanoideae</taxon>
        <taxon>Datureae</taxon>
        <taxon>Datura</taxon>
    </lineage>
</organism>
<evidence type="ECO:0000256" key="1">
    <source>
        <dbReference type="SAM" id="MobiDB-lite"/>
    </source>
</evidence>
<proteinExistence type="predicted"/>
<reference evidence="2 3" key="1">
    <citation type="journal article" date="2021" name="BMC Genomics">
        <title>Datura genome reveals duplications of psychoactive alkaloid biosynthetic genes and high mutation rate following tissue culture.</title>
        <authorList>
            <person name="Rajewski A."/>
            <person name="Carter-House D."/>
            <person name="Stajich J."/>
            <person name="Litt A."/>
        </authorList>
    </citation>
    <scope>NUCLEOTIDE SEQUENCE [LARGE SCALE GENOMIC DNA]</scope>
    <source>
        <strain evidence="2">AR-01</strain>
    </source>
</reference>
<evidence type="ECO:0000313" key="2">
    <source>
        <dbReference type="EMBL" id="MCD9560652.1"/>
    </source>
</evidence>
<dbReference type="Proteomes" id="UP000823775">
    <property type="component" value="Unassembled WGS sequence"/>
</dbReference>